<name>A0A930YJC0_9ACTN</name>
<dbReference type="Proteomes" id="UP000640489">
    <property type="component" value="Unassembled WGS sequence"/>
</dbReference>
<evidence type="ECO:0000256" key="1">
    <source>
        <dbReference type="ARBA" id="ARBA00022801"/>
    </source>
</evidence>
<comment type="caution">
    <text evidence="3">The sequence shown here is derived from an EMBL/GenBank/DDBJ whole genome shotgun (WGS) entry which is preliminary data.</text>
</comment>
<evidence type="ECO:0000313" key="4">
    <source>
        <dbReference type="Proteomes" id="UP000640489"/>
    </source>
</evidence>
<dbReference type="GO" id="GO:0016787">
    <property type="term" value="F:hydrolase activity"/>
    <property type="evidence" value="ECO:0007669"/>
    <property type="project" value="UniProtKB-KW"/>
</dbReference>
<dbReference type="AlphaFoldDB" id="A0A930YJC0"/>
<organism evidence="3 4">
    <name type="scientific">Nocardioides islandensis</name>
    <dbReference type="NCBI Taxonomy" id="433663"/>
    <lineage>
        <taxon>Bacteria</taxon>
        <taxon>Bacillati</taxon>
        <taxon>Actinomycetota</taxon>
        <taxon>Actinomycetes</taxon>
        <taxon>Propionibacteriales</taxon>
        <taxon>Nocardioidaceae</taxon>
        <taxon>Nocardioides</taxon>
    </lineage>
</organism>
<dbReference type="InterPro" id="IPR029058">
    <property type="entry name" value="AB_hydrolase_fold"/>
</dbReference>
<dbReference type="PANTHER" id="PTHR43798:SF31">
    <property type="entry name" value="AB HYDROLASE SUPERFAMILY PROTEIN YCLE"/>
    <property type="match status" value="1"/>
</dbReference>
<dbReference type="PANTHER" id="PTHR43798">
    <property type="entry name" value="MONOACYLGLYCEROL LIPASE"/>
    <property type="match status" value="1"/>
</dbReference>
<dbReference type="Gene3D" id="3.40.50.1820">
    <property type="entry name" value="alpha/beta hydrolase"/>
    <property type="match status" value="1"/>
</dbReference>
<dbReference type="Pfam" id="PF00561">
    <property type="entry name" value="Abhydrolase_1"/>
    <property type="match status" value="1"/>
</dbReference>
<evidence type="ECO:0000259" key="2">
    <source>
        <dbReference type="Pfam" id="PF00561"/>
    </source>
</evidence>
<dbReference type="SUPFAM" id="SSF53474">
    <property type="entry name" value="alpha/beta-Hydrolases"/>
    <property type="match status" value="1"/>
</dbReference>
<feature type="domain" description="AB hydrolase-1" evidence="2">
    <location>
        <begin position="22"/>
        <end position="265"/>
    </location>
</feature>
<dbReference type="InterPro" id="IPR000073">
    <property type="entry name" value="AB_hydrolase_1"/>
</dbReference>
<keyword evidence="1 3" id="KW-0378">Hydrolase</keyword>
<accession>A0A930YJC0</accession>
<dbReference type="RefSeq" id="WP_194705650.1">
    <property type="nucleotide sequence ID" value="NZ_JADKPN010000001.1"/>
</dbReference>
<protein>
    <submittedName>
        <fullName evidence="3">Alpha/beta hydrolase</fullName>
    </submittedName>
</protein>
<sequence>MPTYLSYDLAELAYREEGAGLPVLVIPGGPARDAAYLGDLSPLASLLSRKLVIPDLRGTGASQPDTDPDSHRADRLAADVATLVDHLRMAPLEVLAHSAGANVALLLAERRPDLVSRLVLVTPGTRLLDLGPEESEWDDALERRAGEPWYDEVRAALEAEEPTPEQELLGEALFYGRWDAQARAHAASDGPQRNPEATRWFHEGAYDPERSRTTLAQSKVPVRIILGELDPWPNARAGEELAALFPDAKVTVLPGAGHFPWLDDPGRYALAVREALHD</sequence>
<dbReference type="InterPro" id="IPR050266">
    <property type="entry name" value="AB_hydrolase_sf"/>
</dbReference>
<proteinExistence type="predicted"/>
<gene>
    <name evidence="3" type="ORF">ISU07_05410</name>
</gene>
<evidence type="ECO:0000313" key="3">
    <source>
        <dbReference type="EMBL" id="MBF4762555.1"/>
    </source>
</evidence>
<reference evidence="3" key="1">
    <citation type="submission" date="2020-11" db="EMBL/GenBank/DDBJ databases">
        <title>Nocardioides sp. nov., isolated from Soil of Cynanchum wilfordii Hemsley rhizosphere.</title>
        <authorList>
            <person name="Lee J.-S."/>
            <person name="Suh M.K."/>
            <person name="Kim J.-S."/>
        </authorList>
    </citation>
    <scope>NUCLEOTIDE SEQUENCE</scope>
    <source>
        <strain evidence="3">KCTC 19275</strain>
    </source>
</reference>
<dbReference type="GO" id="GO:0016020">
    <property type="term" value="C:membrane"/>
    <property type="evidence" value="ECO:0007669"/>
    <property type="project" value="TreeGrafter"/>
</dbReference>
<keyword evidence="4" id="KW-1185">Reference proteome</keyword>
<dbReference type="EMBL" id="JADKPN010000001">
    <property type="protein sequence ID" value="MBF4762555.1"/>
    <property type="molecule type" value="Genomic_DNA"/>
</dbReference>